<dbReference type="InterPro" id="IPR015421">
    <property type="entry name" value="PyrdxlP-dep_Trfase_major"/>
</dbReference>
<reference evidence="7 8" key="1">
    <citation type="submission" date="2020-08" db="EMBL/GenBank/DDBJ databases">
        <title>Genome public.</title>
        <authorList>
            <person name="Liu C."/>
            <person name="Sun Q."/>
        </authorList>
    </citation>
    <scope>NUCLEOTIDE SEQUENCE [LARGE SCALE GENOMIC DNA]</scope>
    <source>
        <strain evidence="7 8">BX1</strain>
    </source>
</reference>
<feature type="domain" description="Aminotransferase class I/classII large" evidence="6">
    <location>
        <begin position="25"/>
        <end position="345"/>
    </location>
</feature>
<dbReference type="InterPro" id="IPR004839">
    <property type="entry name" value="Aminotransferase_I/II_large"/>
</dbReference>
<accession>A0ABR7NGH8</accession>
<evidence type="ECO:0000313" key="8">
    <source>
        <dbReference type="Proteomes" id="UP000658131"/>
    </source>
</evidence>
<dbReference type="InterPro" id="IPR001917">
    <property type="entry name" value="Aminotrans_II_pyridoxalP_BS"/>
</dbReference>
<dbReference type="PROSITE" id="PS00599">
    <property type="entry name" value="AA_TRANSFER_CLASS_2"/>
    <property type="match status" value="1"/>
</dbReference>
<keyword evidence="8" id="KW-1185">Reference proteome</keyword>
<dbReference type="CDD" id="cd00609">
    <property type="entry name" value="AAT_like"/>
    <property type="match status" value="1"/>
</dbReference>
<comment type="caution">
    <text evidence="7">The sequence shown here is derived from an EMBL/GenBank/DDBJ whole genome shotgun (WGS) entry which is preliminary data.</text>
</comment>
<dbReference type="PANTHER" id="PTHR42885:SF2">
    <property type="entry name" value="HISTIDINOL-PHOSPHATE AMINOTRANSFERASE"/>
    <property type="match status" value="1"/>
</dbReference>
<evidence type="ECO:0000256" key="2">
    <source>
        <dbReference type="ARBA" id="ARBA00022576"/>
    </source>
</evidence>
<dbReference type="Pfam" id="PF00155">
    <property type="entry name" value="Aminotran_1_2"/>
    <property type="match status" value="1"/>
</dbReference>
<dbReference type="GO" id="GO:0008483">
    <property type="term" value="F:transaminase activity"/>
    <property type="evidence" value="ECO:0007669"/>
    <property type="project" value="UniProtKB-KW"/>
</dbReference>
<protein>
    <submittedName>
        <fullName evidence="7">Histidinol-phosphate aminotransferase family protein</fullName>
    </submittedName>
</protein>
<sequence length="352" mass="38728">MSKMRLNPALERLTPFSYCGTGYPVRLDANESCVPLSTEIRGELAAAVENLNLNCYPDDCAVALREAFGRAFSVDPECVVPGNGSDELINMIVGRLIPHQGLVLGIERDFGSYWSNAEIFGRRTMRLPREADMTFSADALIEGAKRYDADLVIFSNPNNPSGSQLSRAEVIRLIESVDCLVVVDEAYMDFSDQSVLDLAGKYENLIVLRTLSKAMGLAGARMGFAVSDPALTFALRSVRDAYNVSAADQAIATVLLNHPEHRARTLAEISRLMRLLKARLNGIAARSKQAMTVYPSVTNFVLVRLEDADAVAAAMHDRGISLRQFDRQLIRISVAPEETLNRVLDLLEETIC</sequence>
<evidence type="ECO:0000256" key="5">
    <source>
        <dbReference type="RuleBase" id="RU003693"/>
    </source>
</evidence>
<keyword evidence="3" id="KW-0808">Transferase</keyword>
<dbReference type="SUPFAM" id="SSF53383">
    <property type="entry name" value="PLP-dependent transferases"/>
    <property type="match status" value="1"/>
</dbReference>
<keyword evidence="2 7" id="KW-0032">Aminotransferase</keyword>
<organism evidence="7 8">
    <name type="scientific">Yanshouia hominis</name>
    <dbReference type="NCBI Taxonomy" id="2763673"/>
    <lineage>
        <taxon>Bacteria</taxon>
        <taxon>Bacillati</taxon>
        <taxon>Bacillota</taxon>
        <taxon>Clostridia</taxon>
        <taxon>Eubacteriales</taxon>
        <taxon>Oscillospiraceae</taxon>
        <taxon>Yanshouia</taxon>
    </lineage>
</organism>
<dbReference type="InterPro" id="IPR015424">
    <property type="entry name" value="PyrdxlP-dep_Trfase"/>
</dbReference>
<dbReference type="InterPro" id="IPR015422">
    <property type="entry name" value="PyrdxlP-dep_Trfase_small"/>
</dbReference>
<dbReference type="Gene3D" id="3.90.1150.10">
    <property type="entry name" value="Aspartate Aminotransferase, domain 1"/>
    <property type="match status" value="1"/>
</dbReference>
<proteinExistence type="inferred from homology"/>
<gene>
    <name evidence="7" type="ORF">H8717_03645</name>
</gene>
<name>A0ABR7NGH8_9FIRM</name>
<dbReference type="Proteomes" id="UP000658131">
    <property type="component" value="Unassembled WGS sequence"/>
</dbReference>
<dbReference type="EMBL" id="JACRTB010000005">
    <property type="protein sequence ID" value="MBC8575508.1"/>
    <property type="molecule type" value="Genomic_DNA"/>
</dbReference>
<dbReference type="PANTHER" id="PTHR42885">
    <property type="entry name" value="HISTIDINOL-PHOSPHATE AMINOTRANSFERASE-RELATED"/>
    <property type="match status" value="1"/>
</dbReference>
<dbReference type="Gene3D" id="3.40.640.10">
    <property type="entry name" value="Type I PLP-dependent aspartate aminotransferase-like (Major domain)"/>
    <property type="match status" value="1"/>
</dbReference>
<evidence type="ECO:0000256" key="3">
    <source>
        <dbReference type="ARBA" id="ARBA00022679"/>
    </source>
</evidence>
<evidence type="ECO:0000313" key="7">
    <source>
        <dbReference type="EMBL" id="MBC8575508.1"/>
    </source>
</evidence>
<keyword evidence="4 5" id="KW-0663">Pyridoxal phosphate</keyword>
<evidence type="ECO:0000256" key="1">
    <source>
        <dbReference type="ARBA" id="ARBA00001933"/>
    </source>
</evidence>
<evidence type="ECO:0000256" key="4">
    <source>
        <dbReference type="ARBA" id="ARBA00022898"/>
    </source>
</evidence>
<dbReference type="RefSeq" id="WP_262399135.1">
    <property type="nucleotide sequence ID" value="NZ_JACRTB010000005.1"/>
</dbReference>
<evidence type="ECO:0000259" key="6">
    <source>
        <dbReference type="Pfam" id="PF00155"/>
    </source>
</evidence>
<comment type="similarity">
    <text evidence="5">Belongs to the class-II pyridoxal-phosphate-dependent aminotransferase family.</text>
</comment>
<comment type="cofactor">
    <cofactor evidence="1 5">
        <name>pyridoxal 5'-phosphate</name>
        <dbReference type="ChEBI" id="CHEBI:597326"/>
    </cofactor>
</comment>